<dbReference type="EMBL" id="JARJCN010000065">
    <property type="protein sequence ID" value="KAJ7078583.1"/>
    <property type="molecule type" value="Genomic_DNA"/>
</dbReference>
<evidence type="ECO:0000313" key="3">
    <source>
        <dbReference type="Proteomes" id="UP001222325"/>
    </source>
</evidence>
<gene>
    <name evidence="2" type="ORF">B0H15DRAFT_933751</name>
</gene>
<evidence type="ECO:0000313" key="2">
    <source>
        <dbReference type="EMBL" id="KAJ7078583.1"/>
    </source>
</evidence>
<feature type="region of interest" description="Disordered" evidence="1">
    <location>
        <begin position="351"/>
        <end position="417"/>
    </location>
</feature>
<name>A0AAD6TYB3_9AGAR</name>
<protein>
    <submittedName>
        <fullName evidence="2">Uncharacterized protein</fullName>
    </submittedName>
</protein>
<proteinExistence type="predicted"/>
<evidence type="ECO:0000256" key="1">
    <source>
        <dbReference type="SAM" id="MobiDB-lite"/>
    </source>
</evidence>
<keyword evidence="3" id="KW-1185">Reference proteome</keyword>
<reference evidence="2" key="1">
    <citation type="submission" date="2023-03" db="EMBL/GenBank/DDBJ databases">
        <title>Massive genome expansion in bonnet fungi (Mycena s.s.) driven by repeated elements and novel gene families across ecological guilds.</title>
        <authorList>
            <consortium name="Lawrence Berkeley National Laboratory"/>
            <person name="Harder C.B."/>
            <person name="Miyauchi S."/>
            <person name="Viragh M."/>
            <person name="Kuo A."/>
            <person name="Thoen E."/>
            <person name="Andreopoulos B."/>
            <person name="Lu D."/>
            <person name="Skrede I."/>
            <person name="Drula E."/>
            <person name="Henrissat B."/>
            <person name="Morin E."/>
            <person name="Kohler A."/>
            <person name="Barry K."/>
            <person name="LaButti K."/>
            <person name="Morin E."/>
            <person name="Salamov A."/>
            <person name="Lipzen A."/>
            <person name="Mereny Z."/>
            <person name="Hegedus B."/>
            <person name="Baldrian P."/>
            <person name="Stursova M."/>
            <person name="Weitz H."/>
            <person name="Taylor A."/>
            <person name="Grigoriev I.V."/>
            <person name="Nagy L.G."/>
            <person name="Martin F."/>
            <person name="Kauserud H."/>
        </authorList>
    </citation>
    <scope>NUCLEOTIDE SEQUENCE</scope>
    <source>
        <strain evidence="2">CBHHK173m</strain>
    </source>
</reference>
<organism evidence="2 3">
    <name type="scientific">Mycena belliarum</name>
    <dbReference type="NCBI Taxonomy" id="1033014"/>
    <lineage>
        <taxon>Eukaryota</taxon>
        <taxon>Fungi</taxon>
        <taxon>Dikarya</taxon>
        <taxon>Basidiomycota</taxon>
        <taxon>Agaricomycotina</taxon>
        <taxon>Agaricomycetes</taxon>
        <taxon>Agaricomycetidae</taxon>
        <taxon>Agaricales</taxon>
        <taxon>Marasmiineae</taxon>
        <taxon>Mycenaceae</taxon>
        <taxon>Mycena</taxon>
    </lineage>
</organism>
<comment type="caution">
    <text evidence="2">The sequence shown here is derived from an EMBL/GenBank/DDBJ whole genome shotgun (WGS) entry which is preliminary data.</text>
</comment>
<sequence length="417" mass="46759">MATTIRIRIQGLPKTFVARSWRIPPQPDHPDGFEFKPIPANISKIKVPRGRSVFINRRGDRRAAALDLEDVKSWGIDEDLDSNLIYANARSSDGTRFCLRLIPHIDGEMDEDCSALQSFARLLKDAMFHSTELNDSKVAGWLVPIHYGMWTMNTGDWGGKVLLSITQGCGVSWNELSFTKLNTLANRLLVARTYEALHDYGYEHGGMRSNHPFRHAIIDIHAPGLTPADRLNGKAPCYIVGFSEARAHHECKRKIPFLPLDTYLPPATVGCLEIANALTQLNFVRNTRKTTLAFEAIEWHDRYCREYPDLKHFKVMMAQRARLYPKFLPVHPTFRMEFADGGLYARVEVTTPDAEPGNETDSDDEADSDEVTDSDAETEVPESELVSHPDSASSKIDSMDAPIPIVQRSGPNDPVSA</sequence>
<dbReference type="AlphaFoldDB" id="A0AAD6TYB3"/>
<feature type="compositionally biased region" description="Acidic residues" evidence="1">
    <location>
        <begin position="356"/>
        <end position="382"/>
    </location>
</feature>
<accession>A0AAD6TYB3</accession>
<dbReference type="Proteomes" id="UP001222325">
    <property type="component" value="Unassembled WGS sequence"/>
</dbReference>